<sequence>MFFLSRSLISSISPKRLDFFGSRFILFSTSSALSAEKLITHLKENGSDMEKSLKKVKFKLDTACVNEVLQRCSVDKAQMGVRFFIWAGIQPSYRHSSYMYNKACKFLEIRENPQIIYDVIDAYRMENYAVSVKMFKVVLNLCREAKDANLGLWVLRKMKEFDCRPDTTSYNVVIRLFCEKREVDEAMKLMKEMGLIDLYPDMITYISMVKGLCDVGRLEDACSLVKVMKGHDCLPNAVVYSALLDGICRFGSLERAMELLTEMEKESGDTKPNVVTYTSVIQRFCEKGQSMDGLRILDQMRDFGCKPNRITMNVLIKGLCAEGCVEEAYKVIDKVARESVSYDECYSSLVLALWQIEKLEEAELVFRMMLARGLRPDGAASSTVLKRLCLVGRWLDAYCLYEGIEKSGNVSIDTDIYSVLLVGLCQEKYLVEAAKLAKLMVERRVRLQAPYVDDLVKNLKNSGEEELVSHITRINS</sequence>
<evidence type="ECO:0000313" key="5">
    <source>
        <dbReference type="EMBL" id="KAL3497546.1"/>
    </source>
</evidence>
<feature type="repeat" description="PPR" evidence="3">
    <location>
        <begin position="413"/>
        <end position="447"/>
    </location>
</feature>
<comment type="caution">
    <text evidence="5">The sequence shown here is derived from an EMBL/GenBank/DDBJ whole genome shotgun (WGS) entry which is preliminary data.</text>
</comment>
<dbReference type="PANTHER" id="PTHR47447">
    <property type="entry name" value="OS03G0856100 PROTEIN"/>
    <property type="match status" value="1"/>
</dbReference>
<comment type="similarity">
    <text evidence="1">Belongs to the PPR family. P subfamily.</text>
</comment>
<dbReference type="PANTHER" id="PTHR47447:SF28">
    <property type="entry name" value="PENTACOTRIPEPTIDE-REPEAT REGION OF PRORP DOMAIN-CONTAINING PROTEIN"/>
    <property type="match status" value="1"/>
</dbReference>
<dbReference type="Pfam" id="PF13041">
    <property type="entry name" value="PPR_2"/>
    <property type="match status" value="1"/>
</dbReference>
<organism evidence="5 6">
    <name type="scientific">Cinchona calisaya</name>
    <dbReference type="NCBI Taxonomy" id="153742"/>
    <lineage>
        <taxon>Eukaryota</taxon>
        <taxon>Viridiplantae</taxon>
        <taxon>Streptophyta</taxon>
        <taxon>Embryophyta</taxon>
        <taxon>Tracheophyta</taxon>
        <taxon>Spermatophyta</taxon>
        <taxon>Magnoliopsida</taxon>
        <taxon>eudicotyledons</taxon>
        <taxon>Gunneridae</taxon>
        <taxon>Pentapetalae</taxon>
        <taxon>asterids</taxon>
        <taxon>lamiids</taxon>
        <taxon>Gentianales</taxon>
        <taxon>Rubiaceae</taxon>
        <taxon>Cinchonoideae</taxon>
        <taxon>Cinchoneae</taxon>
        <taxon>Cinchona</taxon>
    </lineage>
</organism>
<dbReference type="Gene3D" id="1.25.40.10">
    <property type="entry name" value="Tetratricopeptide repeat domain"/>
    <property type="match status" value="4"/>
</dbReference>
<feature type="repeat" description="PPR" evidence="3">
    <location>
        <begin position="201"/>
        <end position="235"/>
    </location>
</feature>
<dbReference type="PROSITE" id="PS51375">
    <property type="entry name" value="PPR"/>
    <property type="match status" value="6"/>
</dbReference>
<protein>
    <recommendedName>
        <fullName evidence="4">PROP1-like PPR domain-containing protein</fullName>
    </recommendedName>
</protein>
<dbReference type="Pfam" id="PF01535">
    <property type="entry name" value="PPR"/>
    <property type="match status" value="2"/>
</dbReference>
<evidence type="ECO:0000259" key="4">
    <source>
        <dbReference type="Pfam" id="PF17177"/>
    </source>
</evidence>
<reference evidence="5 6" key="1">
    <citation type="submission" date="2024-11" db="EMBL/GenBank/DDBJ databases">
        <title>A near-complete genome assembly of Cinchona calisaya.</title>
        <authorList>
            <person name="Lian D.C."/>
            <person name="Zhao X.W."/>
            <person name="Wei L."/>
        </authorList>
    </citation>
    <scope>NUCLEOTIDE SEQUENCE [LARGE SCALE GENOMIC DNA]</scope>
    <source>
        <tissue evidence="5">Nenye</tissue>
    </source>
</reference>
<keyword evidence="6" id="KW-1185">Reference proteome</keyword>
<evidence type="ECO:0000256" key="1">
    <source>
        <dbReference type="ARBA" id="ARBA00007626"/>
    </source>
</evidence>
<feature type="repeat" description="PPR" evidence="3">
    <location>
        <begin position="236"/>
        <end position="266"/>
    </location>
</feature>
<dbReference type="AlphaFoldDB" id="A0ABD2XT98"/>
<feature type="repeat" description="PPR" evidence="3">
    <location>
        <begin position="166"/>
        <end position="200"/>
    </location>
</feature>
<proteinExistence type="inferred from homology"/>
<feature type="repeat" description="PPR" evidence="3">
    <location>
        <begin position="308"/>
        <end position="342"/>
    </location>
</feature>
<keyword evidence="2" id="KW-0677">Repeat</keyword>
<feature type="domain" description="PROP1-like PPR" evidence="4">
    <location>
        <begin position="119"/>
        <end position="263"/>
    </location>
</feature>
<dbReference type="EMBL" id="JBJUIK010000017">
    <property type="protein sequence ID" value="KAL3497546.1"/>
    <property type="molecule type" value="Genomic_DNA"/>
</dbReference>
<evidence type="ECO:0000313" key="6">
    <source>
        <dbReference type="Proteomes" id="UP001630127"/>
    </source>
</evidence>
<dbReference type="Pfam" id="PF17177">
    <property type="entry name" value="PPR_long"/>
    <property type="match status" value="1"/>
</dbReference>
<evidence type="ECO:0000256" key="3">
    <source>
        <dbReference type="PROSITE-ProRule" id="PRU00708"/>
    </source>
</evidence>
<name>A0ABD2XT98_9GENT</name>
<dbReference type="InterPro" id="IPR002885">
    <property type="entry name" value="PPR_rpt"/>
</dbReference>
<dbReference type="NCBIfam" id="TIGR00756">
    <property type="entry name" value="PPR"/>
    <property type="match status" value="5"/>
</dbReference>
<dbReference type="InterPro" id="IPR033443">
    <property type="entry name" value="PROP1-like_PPR_dom"/>
</dbReference>
<feature type="repeat" description="PPR" evidence="3">
    <location>
        <begin position="273"/>
        <end position="307"/>
    </location>
</feature>
<dbReference type="InterPro" id="IPR011990">
    <property type="entry name" value="TPR-like_helical_dom_sf"/>
</dbReference>
<accession>A0ABD2XT98</accession>
<dbReference type="Proteomes" id="UP001630127">
    <property type="component" value="Unassembled WGS sequence"/>
</dbReference>
<gene>
    <name evidence="5" type="ORF">ACH5RR_040278</name>
</gene>
<evidence type="ECO:0000256" key="2">
    <source>
        <dbReference type="ARBA" id="ARBA00022737"/>
    </source>
</evidence>